<gene>
    <name evidence="1" type="ORF">HF327_009620</name>
</gene>
<name>A0A843B1Y9_9BURK</name>
<dbReference type="InterPro" id="IPR007577">
    <property type="entry name" value="GlycoTrfase_DXD_sugar-bd_CS"/>
</dbReference>
<dbReference type="InterPro" id="IPR029044">
    <property type="entry name" value="Nucleotide-diphossugar_trans"/>
</dbReference>
<comment type="caution">
    <text evidence="1">The sequence shown here is derived from an EMBL/GenBank/DDBJ whole genome shotgun (WGS) entry which is preliminary data.</text>
</comment>
<keyword evidence="2" id="KW-1185">Reference proteome</keyword>
<dbReference type="SUPFAM" id="SSF53448">
    <property type="entry name" value="Nucleotide-diphospho-sugar transferases"/>
    <property type="match status" value="1"/>
</dbReference>
<dbReference type="Gene3D" id="3.90.550.20">
    <property type="match status" value="1"/>
</dbReference>
<dbReference type="Proteomes" id="UP000530032">
    <property type="component" value="Unassembled WGS sequence"/>
</dbReference>
<dbReference type="EMBL" id="JABBCQ020000007">
    <property type="protein sequence ID" value="MBI1624761.1"/>
    <property type="molecule type" value="Genomic_DNA"/>
</dbReference>
<dbReference type="AlphaFoldDB" id="A0A843B1Y9"/>
<proteinExistence type="predicted"/>
<organism evidence="1 2">
    <name type="scientific">Comamonas suwonensis</name>
    <dbReference type="NCBI Taxonomy" id="2606214"/>
    <lineage>
        <taxon>Bacteria</taxon>
        <taxon>Pseudomonadati</taxon>
        <taxon>Pseudomonadota</taxon>
        <taxon>Betaproteobacteria</taxon>
        <taxon>Burkholderiales</taxon>
        <taxon>Comamonadaceae</taxon>
        <taxon>Comamonas</taxon>
    </lineage>
</organism>
<sequence length="284" mass="31836">MKAISVPYVTYWENAPGQLMPPYVSLALISMRRVLGDRLLLLTPSTVDDYLGADVVDKMWTFEPLAFTLADGIEAIIAKSDFIRMAFVHRHGGIWVDADTLFLRDPSKAVFPHGVSAKLHWYSECLFASLPGNPLLAQALLQGMSSRAHAWGNPGGIKDIVARAGDGLVVIPGEAIDPGYQPRYSFSNCDVMRRRDIGVTDFLRRDVPLLKLYNTYFRRTCAHIETVVEFLKGGTLLANLFLHLEADCCYWQEENEKLMADLADQKGLLAPHYEPRLTQTFNNC</sequence>
<protein>
    <submittedName>
        <fullName evidence="1">Uncharacterized protein</fullName>
    </submittedName>
</protein>
<evidence type="ECO:0000313" key="1">
    <source>
        <dbReference type="EMBL" id="MBI1624761.1"/>
    </source>
</evidence>
<evidence type="ECO:0000313" key="2">
    <source>
        <dbReference type="Proteomes" id="UP000530032"/>
    </source>
</evidence>
<accession>A0A843B1Y9</accession>
<reference evidence="1" key="1">
    <citation type="submission" date="2020-12" db="EMBL/GenBank/DDBJ databases">
        <title>Comamonas sp. nov., isolated from stream water.</title>
        <authorList>
            <person name="Park K.-H."/>
        </authorList>
    </citation>
    <scope>NUCLEOTIDE SEQUENCE</scope>
    <source>
        <strain evidence="1">EJ-4</strain>
    </source>
</reference>
<dbReference type="Pfam" id="PF04488">
    <property type="entry name" value="Gly_transf_sug"/>
    <property type="match status" value="1"/>
</dbReference>
<dbReference type="RefSeq" id="WP_198460453.1">
    <property type="nucleotide sequence ID" value="NZ_JABBCQ020000007.1"/>
</dbReference>